<evidence type="ECO:0000313" key="14">
    <source>
        <dbReference type="Proteomes" id="UP000232693"/>
    </source>
</evidence>
<comment type="similarity">
    <text evidence="10">Belongs to the peroxiredoxin family. BCP/PrxQ subfamily.</text>
</comment>
<dbReference type="InterPro" id="IPR013766">
    <property type="entry name" value="Thioredoxin_domain"/>
</dbReference>
<dbReference type="SUPFAM" id="SSF52833">
    <property type="entry name" value="Thioredoxin-like"/>
    <property type="match status" value="1"/>
</dbReference>
<dbReference type="Pfam" id="PF00578">
    <property type="entry name" value="AhpC-TSA"/>
    <property type="match status" value="1"/>
</dbReference>
<evidence type="ECO:0000256" key="3">
    <source>
        <dbReference type="ARBA" id="ARBA00013017"/>
    </source>
</evidence>
<evidence type="ECO:0000256" key="6">
    <source>
        <dbReference type="ARBA" id="ARBA00023002"/>
    </source>
</evidence>
<dbReference type="PROSITE" id="PS51352">
    <property type="entry name" value="THIOREDOXIN_2"/>
    <property type="match status" value="1"/>
</dbReference>
<dbReference type="GO" id="GO:0005737">
    <property type="term" value="C:cytoplasm"/>
    <property type="evidence" value="ECO:0007669"/>
    <property type="project" value="TreeGrafter"/>
</dbReference>
<evidence type="ECO:0000256" key="1">
    <source>
        <dbReference type="ARBA" id="ARBA00003330"/>
    </source>
</evidence>
<gene>
    <name evidence="13" type="ORF">CW740_05640</name>
</gene>
<dbReference type="Gene3D" id="3.40.30.10">
    <property type="entry name" value="Glutaredoxin"/>
    <property type="match status" value="1"/>
</dbReference>
<dbReference type="InterPro" id="IPR036249">
    <property type="entry name" value="Thioredoxin-like_sf"/>
</dbReference>
<proteinExistence type="inferred from homology"/>
<keyword evidence="6" id="KW-0560">Oxidoreductase</keyword>
<organism evidence="13 14">
    <name type="scientific">Kangiella profundi</name>
    <dbReference type="NCBI Taxonomy" id="1561924"/>
    <lineage>
        <taxon>Bacteria</taxon>
        <taxon>Pseudomonadati</taxon>
        <taxon>Pseudomonadota</taxon>
        <taxon>Gammaproteobacteria</taxon>
        <taxon>Kangiellales</taxon>
        <taxon>Kangiellaceae</taxon>
        <taxon>Kangiella</taxon>
    </lineage>
</organism>
<reference evidence="13 14" key="1">
    <citation type="submission" date="2017-12" db="EMBL/GenBank/DDBJ databases">
        <title>Kangiella profundi FT102 completed genome.</title>
        <authorList>
            <person name="Xu J."/>
            <person name="Wang J."/>
            <person name="Lu Y."/>
        </authorList>
    </citation>
    <scope>NUCLEOTIDE SEQUENCE [LARGE SCALE GENOMIC DNA]</scope>
    <source>
        <strain evidence="13 14">FT102</strain>
    </source>
</reference>
<keyword evidence="8" id="KW-0676">Redox-active center</keyword>
<dbReference type="PANTHER" id="PTHR42801">
    <property type="entry name" value="THIOREDOXIN-DEPENDENT PEROXIDE REDUCTASE"/>
    <property type="match status" value="1"/>
</dbReference>
<evidence type="ECO:0000256" key="11">
    <source>
        <dbReference type="ARBA" id="ARBA00042639"/>
    </source>
</evidence>
<dbReference type="Proteomes" id="UP000232693">
    <property type="component" value="Chromosome"/>
</dbReference>
<name>A0A2K9AUE5_9GAMM</name>
<evidence type="ECO:0000256" key="2">
    <source>
        <dbReference type="ARBA" id="ARBA00011245"/>
    </source>
</evidence>
<keyword evidence="5" id="KW-0049">Antioxidant</keyword>
<dbReference type="PANTHER" id="PTHR42801:SF4">
    <property type="entry name" value="AHPC_TSA FAMILY PROTEIN"/>
    <property type="match status" value="1"/>
</dbReference>
<evidence type="ECO:0000256" key="9">
    <source>
        <dbReference type="ARBA" id="ARBA00032824"/>
    </source>
</evidence>
<evidence type="ECO:0000256" key="4">
    <source>
        <dbReference type="ARBA" id="ARBA00022559"/>
    </source>
</evidence>
<keyword evidence="14" id="KW-1185">Reference proteome</keyword>
<dbReference type="GO" id="GO:0034599">
    <property type="term" value="P:cellular response to oxidative stress"/>
    <property type="evidence" value="ECO:0007669"/>
    <property type="project" value="TreeGrafter"/>
</dbReference>
<evidence type="ECO:0000256" key="5">
    <source>
        <dbReference type="ARBA" id="ARBA00022862"/>
    </source>
</evidence>
<dbReference type="RefSeq" id="WP_106646615.1">
    <property type="nucleotide sequence ID" value="NZ_BMGO01000001.1"/>
</dbReference>
<comment type="function">
    <text evidence="1">Thiol-specific peroxidase that catalyzes the reduction of hydrogen peroxide and organic hydroperoxides to water and alcohols, respectively. Plays a role in cell protection against oxidative stress by detoxifying peroxides and as sensor of hydrogen peroxide-mediated signaling events.</text>
</comment>
<dbReference type="EMBL" id="CP025120">
    <property type="protein sequence ID" value="AUD78761.1"/>
    <property type="molecule type" value="Genomic_DNA"/>
</dbReference>
<sequence>MNTLMKHFLLSMLFAFSFAATAETGWVGALAPDFKLQDQNEEWKSLEDYKGQWLVLYFYPKDDTPGCTTEAKNFRDGYQNIKALNAEVVGVSLDDVESHKSFADIHNLPFSLLADVDKEAATAYDVLGGFGPVEYAKRQTFIIDPNGNIVYHYDDVDPDTHMTDVVARLKELQAGLTE</sequence>
<accession>A0A2K9AUE5</accession>
<dbReference type="GO" id="GO:0008379">
    <property type="term" value="F:thioredoxin peroxidase activity"/>
    <property type="evidence" value="ECO:0007669"/>
    <property type="project" value="TreeGrafter"/>
</dbReference>
<dbReference type="AlphaFoldDB" id="A0A2K9AUE5"/>
<dbReference type="CDD" id="cd03017">
    <property type="entry name" value="PRX_BCP"/>
    <property type="match status" value="1"/>
</dbReference>
<comment type="catalytic activity">
    <reaction evidence="12">
        <text>a hydroperoxide + [thioredoxin]-dithiol = an alcohol + [thioredoxin]-disulfide + H2O</text>
        <dbReference type="Rhea" id="RHEA:62620"/>
        <dbReference type="Rhea" id="RHEA-COMP:10698"/>
        <dbReference type="Rhea" id="RHEA-COMP:10700"/>
        <dbReference type="ChEBI" id="CHEBI:15377"/>
        <dbReference type="ChEBI" id="CHEBI:29950"/>
        <dbReference type="ChEBI" id="CHEBI:30879"/>
        <dbReference type="ChEBI" id="CHEBI:35924"/>
        <dbReference type="ChEBI" id="CHEBI:50058"/>
        <dbReference type="EC" id="1.11.1.24"/>
    </reaction>
</comment>
<dbReference type="OrthoDB" id="5572803at2"/>
<protein>
    <recommendedName>
        <fullName evidence="3">thioredoxin-dependent peroxiredoxin</fullName>
        <ecNumber evidence="3">1.11.1.24</ecNumber>
    </recommendedName>
    <alternativeName>
        <fullName evidence="9">Thioredoxin peroxidase</fullName>
    </alternativeName>
    <alternativeName>
        <fullName evidence="11">Thioredoxin-dependent peroxiredoxin Bcp</fullName>
    </alternativeName>
</protein>
<dbReference type="GO" id="GO:0045454">
    <property type="term" value="P:cell redox homeostasis"/>
    <property type="evidence" value="ECO:0007669"/>
    <property type="project" value="TreeGrafter"/>
</dbReference>
<evidence type="ECO:0000256" key="12">
    <source>
        <dbReference type="ARBA" id="ARBA00049091"/>
    </source>
</evidence>
<dbReference type="EC" id="1.11.1.24" evidence="3"/>
<evidence type="ECO:0000256" key="10">
    <source>
        <dbReference type="ARBA" id="ARBA00038489"/>
    </source>
</evidence>
<keyword evidence="7" id="KW-1015">Disulfide bond</keyword>
<evidence type="ECO:0000313" key="13">
    <source>
        <dbReference type="EMBL" id="AUD78761.1"/>
    </source>
</evidence>
<evidence type="ECO:0000256" key="7">
    <source>
        <dbReference type="ARBA" id="ARBA00023157"/>
    </source>
</evidence>
<dbReference type="FunFam" id="3.40.30.10:FF:000007">
    <property type="entry name" value="Thioredoxin-dependent thiol peroxidase"/>
    <property type="match status" value="1"/>
</dbReference>
<dbReference type="InterPro" id="IPR050924">
    <property type="entry name" value="Peroxiredoxin_BCP/PrxQ"/>
</dbReference>
<evidence type="ECO:0000256" key="8">
    <source>
        <dbReference type="ARBA" id="ARBA00023284"/>
    </source>
</evidence>
<keyword evidence="4" id="KW-0575">Peroxidase</keyword>
<dbReference type="KEGG" id="kpd:CW740_05640"/>
<comment type="subunit">
    <text evidence="2">Monomer.</text>
</comment>
<dbReference type="InterPro" id="IPR000866">
    <property type="entry name" value="AhpC/TSA"/>
</dbReference>